<evidence type="ECO:0000313" key="9">
    <source>
        <dbReference type="Proteomes" id="UP000319852"/>
    </source>
</evidence>
<reference evidence="8 9" key="1">
    <citation type="submission" date="2019-02" db="EMBL/GenBank/DDBJ databases">
        <title>Deep-cultivation of Planctomycetes and their phenomic and genomic characterization uncovers novel biology.</title>
        <authorList>
            <person name="Wiegand S."/>
            <person name="Jogler M."/>
            <person name="Boedeker C."/>
            <person name="Pinto D."/>
            <person name="Vollmers J."/>
            <person name="Rivas-Marin E."/>
            <person name="Kohn T."/>
            <person name="Peeters S.H."/>
            <person name="Heuer A."/>
            <person name="Rast P."/>
            <person name="Oberbeckmann S."/>
            <person name="Bunk B."/>
            <person name="Jeske O."/>
            <person name="Meyerdierks A."/>
            <person name="Storesund J.E."/>
            <person name="Kallscheuer N."/>
            <person name="Luecker S."/>
            <person name="Lage O.M."/>
            <person name="Pohl T."/>
            <person name="Merkel B.J."/>
            <person name="Hornburger P."/>
            <person name="Mueller R.-W."/>
            <person name="Bruemmer F."/>
            <person name="Labrenz M."/>
            <person name="Spormann A.M."/>
            <person name="Op den Camp H."/>
            <person name="Overmann J."/>
            <person name="Amann R."/>
            <person name="Jetten M.S.M."/>
            <person name="Mascher T."/>
            <person name="Medema M.H."/>
            <person name="Devos D.P."/>
            <person name="Kaster A.-K."/>
            <person name="Ovreas L."/>
            <person name="Rohde M."/>
            <person name="Galperin M.Y."/>
            <person name="Jogler C."/>
        </authorList>
    </citation>
    <scope>NUCLEOTIDE SEQUENCE [LARGE SCALE GENOMIC DNA]</scope>
    <source>
        <strain evidence="8 9">HG15A2</strain>
    </source>
</reference>
<evidence type="ECO:0000256" key="1">
    <source>
        <dbReference type="ARBA" id="ARBA00002901"/>
    </source>
</evidence>
<organism evidence="8 9">
    <name type="scientific">Adhaeretor mobilis</name>
    <dbReference type="NCBI Taxonomy" id="1930276"/>
    <lineage>
        <taxon>Bacteria</taxon>
        <taxon>Pseudomonadati</taxon>
        <taxon>Planctomycetota</taxon>
        <taxon>Planctomycetia</taxon>
        <taxon>Pirellulales</taxon>
        <taxon>Lacipirellulaceae</taxon>
        <taxon>Adhaeretor</taxon>
    </lineage>
</organism>
<dbReference type="Gene3D" id="3.40.980.10">
    <property type="entry name" value="MoaB/Mog-like domain"/>
    <property type="match status" value="1"/>
</dbReference>
<dbReference type="CDD" id="cd00887">
    <property type="entry name" value="MoeA"/>
    <property type="match status" value="1"/>
</dbReference>
<dbReference type="InterPro" id="IPR036135">
    <property type="entry name" value="MoeA_linker/N_sf"/>
</dbReference>
<dbReference type="KEGG" id="amob:HG15A2_05130"/>
<sequence length="407" mass="43002">MISVDQAYELLACEVTPSVARDVPLGDLLDLRLAAPVVSEVNSPPFDKSLFDGYAIDARSTDPERRVVEQITAGEVPSKSVASDETTRVMTGAPLPAGANAVVKLEDCQVDRDEIGGVVLLPNTLPANGGGVMQRGASFAKGEEVLAEGNRIGPLDIALLAELGRTSAFAIPKPSVTVLPTGDELVEPGEPLGAGQIYNSNGPMLLASLARAGFGGSAFDIGRDVLTDLRAKFTAGLESDVLLVTGGVSAGVHDFAPGLLKGLGVREGFHKVRIKPGKPVWFGVAEPDESNPGRHRYVFGLPGNPVSALATFHLFVLPLLKALAGEPFARPTLRRGILEKAFAHRGKRQTYFPSRIELVEEGLPRITPLDWRGSADLATLTRAQGFAVFAPGDYEVAAGEEVGFLRL</sequence>
<dbReference type="AlphaFoldDB" id="A0A517MQV3"/>
<dbReference type="EC" id="2.10.1.1" evidence="6"/>
<dbReference type="InterPro" id="IPR005110">
    <property type="entry name" value="MoeA_linker/N"/>
</dbReference>
<keyword evidence="6" id="KW-0500">Molybdenum</keyword>
<dbReference type="PANTHER" id="PTHR10192">
    <property type="entry name" value="MOLYBDOPTERIN BIOSYNTHESIS PROTEIN"/>
    <property type="match status" value="1"/>
</dbReference>
<gene>
    <name evidence="8" type="primary">moeA_2</name>
    <name evidence="8" type="ORF">HG15A2_05130</name>
</gene>
<keyword evidence="6 8" id="KW-0808">Transferase</keyword>
<dbReference type="SMART" id="SM00852">
    <property type="entry name" value="MoCF_biosynth"/>
    <property type="match status" value="1"/>
</dbReference>
<dbReference type="Pfam" id="PF00994">
    <property type="entry name" value="MoCF_biosynth"/>
    <property type="match status" value="1"/>
</dbReference>
<accession>A0A517MQV3</accession>
<dbReference type="OrthoDB" id="9804758at2"/>
<dbReference type="Pfam" id="PF03454">
    <property type="entry name" value="MoeA_C"/>
    <property type="match status" value="1"/>
</dbReference>
<dbReference type="Gene3D" id="2.170.190.11">
    <property type="entry name" value="Molybdopterin biosynthesis moea protein, domain 3"/>
    <property type="match status" value="1"/>
</dbReference>
<dbReference type="Gene3D" id="3.90.105.10">
    <property type="entry name" value="Molybdopterin biosynthesis moea protein, domain 2"/>
    <property type="match status" value="1"/>
</dbReference>
<dbReference type="InterPro" id="IPR036688">
    <property type="entry name" value="MoeA_C_domain_IV_sf"/>
</dbReference>
<dbReference type="EMBL" id="CP036263">
    <property type="protein sequence ID" value="QDS97252.1"/>
    <property type="molecule type" value="Genomic_DNA"/>
</dbReference>
<keyword evidence="9" id="KW-1185">Reference proteome</keyword>
<dbReference type="Gene3D" id="2.40.340.10">
    <property type="entry name" value="MoeA, C-terminal, domain IV"/>
    <property type="match status" value="1"/>
</dbReference>
<evidence type="ECO:0000256" key="3">
    <source>
        <dbReference type="ARBA" id="ARBA00010763"/>
    </source>
</evidence>
<comment type="catalytic activity">
    <reaction evidence="5">
        <text>adenylyl-molybdopterin + molybdate = Mo-molybdopterin + AMP + H(+)</text>
        <dbReference type="Rhea" id="RHEA:35047"/>
        <dbReference type="ChEBI" id="CHEBI:15378"/>
        <dbReference type="ChEBI" id="CHEBI:36264"/>
        <dbReference type="ChEBI" id="CHEBI:62727"/>
        <dbReference type="ChEBI" id="CHEBI:71302"/>
        <dbReference type="ChEBI" id="CHEBI:456215"/>
        <dbReference type="EC" id="2.10.1.1"/>
    </reaction>
</comment>
<dbReference type="RefSeq" id="WP_145057478.1">
    <property type="nucleotide sequence ID" value="NZ_CP036263.1"/>
</dbReference>
<comment type="cofactor">
    <cofactor evidence="6">
        <name>Mg(2+)</name>
        <dbReference type="ChEBI" id="CHEBI:18420"/>
    </cofactor>
</comment>
<dbReference type="InterPro" id="IPR001453">
    <property type="entry name" value="MoaB/Mog_dom"/>
</dbReference>
<evidence type="ECO:0000313" key="8">
    <source>
        <dbReference type="EMBL" id="QDS97252.1"/>
    </source>
</evidence>
<dbReference type="InterPro" id="IPR008284">
    <property type="entry name" value="MoCF_biosynth_CS"/>
</dbReference>
<feature type="domain" description="MoaB/Mog" evidence="7">
    <location>
        <begin position="177"/>
        <end position="322"/>
    </location>
</feature>
<name>A0A517MQV3_9BACT</name>
<dbReference type="SUPFAM" id="SSF63882">
    <property type="entry name" value="MoeA N-terminal region -like"/>
    <property type="match status" value="1"/>
</dbReference>
<evidence type="ECO:0000259" key="7">
    <source>
        <dbReference type="SMART" id="SM00852"/>
    </source>
</evidence>
<comment type="pathway">
    <text evidence="2 6">Cofactor biosynthesis; molybdopterin biosynthesis.</text>
</comment>
<keyword evidence="6" id="KW-0479">Metal-binding</keyword>
<dbReference type="InterPro" id="IPR036425">
    <property type="entry name" value="MoaB/Mog-like_dom_sf"/>
</dbReference>
<comment type="similarity">
    <text evidence="3 6">Belongs to the MoeA family.</text>
</comment>
<dbReference type="GO" id="GO:0006777">
    <property type="term" value="P:Mo-molybdopterin cofactor biosynthetic process"/>
    <property type="evidence" value="ECO:0007669"/>
    <property type="project" value="UniProtKB-UniRule"/>
</dbReference>
<dbReference type="GO" id="GO:0046872">
    <property type="term" value="F:metal ion binding"/>
    <property type="evidence" value="ECO:0007669"/>
    <property type="project" value="UniProtKB-UniRule"/>
</dbReference>
<evidence type="ECO:0000256" key="5">
    <source>
        <dbReference type="ARBA" id="ARBA00047317"/>
    </source>
</evidence>
<dbReference type="InterPro" id="IPR038987">
    <property type="entry name" value="MoeA-like"/>
</dbReference>
<dbReference type="Proteomes" id="UP000319852">
    <property type="component" value="Chromosome"/>
</dbReference>
<dbReference type="SUPFAM" id="SSF53218">
    <property type="entry name" value="Molybdenum cofactor biosynthesis proteins"/>
    <property type="match status" value="1"/>
</dbReference>
<comment type="function">
    <text evidence="1 6">Catalyzes the insertion of molybdate into adenylated molybdopterin with the concomitant release of AMP.</text>
</comment>
<keyword evidence="6" id="KW-0460">Magnesium</keyword>
<evidence type="ECO:0000256" key="6">
    <source>
        <dbReference type="RuleBase" id="RU365090"/>
    </source>
</evidence>
<proteinExistence type="inferred from homology"/>
<evidence type="ECO:0000256" key="2">
    <source>
        <dbReference type="ARBA" id="ARBA00005046"/>
    </source>
</evidence>
<evidence type="ECO:0000256" key="4">
    <source>
        <dbReference type="ARBA" id="ARBA00023150"/>
    </source>
</evidence>
<dbReference type="PANTHER" id="PTHR10192:SF5">
    <property type="entry name" value="GEPHYRIN"/>
    <property type="match status" value="1"/>
</dbReference>
<dbReference type="PROSITE" id="PS01079">
    <property type="entry name" value="MOCF_BIOSYNTHESIS_2"/>
    <property type="match status" value="1"/>
</dbReference>
<dbReference type="GO" id="GO:0061599">
    <property type="term" value="F:molybdopterin molybdotransferase activity"/>
    <property type="evidence" value="ECO:0007669"/>
    <property type="project" value="UniProtKB-UniRule"/>
</dbReference>
<protein>
    <recommendedName>
        <fullName evidence="6">Molybdopterin molybdenumtransferase</fullName>
        <ecNumber evidence="6">2.10.1.1</ecNumber>
    </recommendedName>
</protein>
<dbReference type="Pfam" id="PF03453">
    <property type="entry name" value="MoeA_N"/>
    <property type="match status" value="1"/>
</dbReference>
<dbReference type="GO" id="GO:0005829">
    <property type="term" value="C:cytosol"/>
    <property type="evidence" value="ECO:0007669"/>
    <property type="project" value="TreeGrafter"/>
</dbReference>
<dbReference type="UniPathway" id="UPA00344"/>
<dbReference type="InterPro" id="IPR005111">
    <property type="entry name" value="MoeA_C_domain_IV"/>
</dbReference>
<dbReference type="SUPFAM" id="SSF63867">
    <property type="entry name" value="MoeA C-terminal domain-like"/>
    <property type="match status" value="1"/>
</dbReference>
<keyword evidence="4 6" id="KW-0501">Molybdenum cofactor biosynthesis</keyword>